<reference evidence="2" key="1">
    <citation type="journal article" date="2019" name="Int. J. Syst. Evol. Microbiol.">
        <title>The Global Catalogue of Microorganisms (GCM) 10K type strain sequencing project: providing services to taxonomists for standard genome sequencing and annotation.</title>
        <authorList>
            <consortium name="The Broad Institute Genomics Platform"/>
            <consortium name="The Broad Institute Genome Sequencing Center for Infectious Disease"/>
            <person name="Wu L."/>
            <person name="Ma J."/>
        </authorList>
    </citation>
    <scope>NUCLEOTIDE SEQUENCE [LARGE SCALE GENOMIC DNA]</scope>
    <source>
        <strain evidence="2">CGMCC 1.15942</strain>
    </source>
</reference>
<dbReference type="Proteomes" id="UP000630615">
    <property type="component" value="Unassembled WGS sequence"/>
</dbReference>
<gene>
    <name evidence="1" type="ORF">GCM10011573_25730</name>
</gene>
<evidence type="ECO:0000313" key="2">
    <source>
        <dbReference type="Proteomes" id="UP000630615"/>
    </source>
</evidence>
<organism evidence="1 2">
    <name type="scientific">Enterococcus wangshanyuanii</name>
    <dbReference type="NCBI Taxonomy" id="2005703"/>
    <lineage>
        <taxon>Bacteria</taxon>
        <taxon>Bacillati</taxon>
        <taxon>Bacillota</taxon>
        <taxon>Bacilli</taxon>
        <taxon>Lactobacillales</taxon>
        <taxon>Enterococcaceae</taxon>
        <taxon>Enterococcus</taxon>
    </lineage>
</organism>
<protein>
    <submittedName>
        <fullName evidence="1">Uncharacterized protein</fullName>
    </submittedName>
</protein>
<keyword evidence="2" id="KW-1185">Reference proteome</keyword>
<name>A0ABQ1PD84_9ENTE</name>
<proteinExistence type="predicted"/>
<dbReference type="EMBL" id="BMKI01000006">
    <property type="protein sequence ID" value="GGC94932.1"/>
    <property type="molecule type" value="Genomic_DNA"/>
</dbReference>
<sequence>MCELEDHDCLSDWDNYIDDLLCTFGWIELQEYQEDISDQLISF</sequence>
<comment type="caution">
    <text evidence="1">The sequence shown here is derived from an EMBL/GenBank/DDBJ whole genome shotgun (WGS) entry which is preliminary data.</text>
</comment>
<accession>A0ABQ1PD84</accession>
<evidence type="ECO:0000313" key="1">
    <source>
        <dbReference type="EMBL" id="GGC94932.1"/>
    </source>
</evidence>